<dbReference type="AlphaFoldDB" id="A0A5N5TGR6"/>
<sequence length="123" mass="14787">MINDEKESPSFNFELHISFLYISSPPPLNELQRNNAIFHYRKKNDFSIFQKRKRYMALKWIKDELGNFVPHMVQLLGEWSETFPYDFRDERMMVGVRTLTHRCIALHPSLRRDVTQKLLDSIL</sequence>
<proteinExistence type="predicted"/>
<evidence type="ECO:0000313" key="2">
    <source>
        <dbReference type="Proteomes" id="UP000326759"/>
    </source>
</evidence>
<organism evidence="1 2">
    <name type="scientific">Armadillidium nasatum</name>
    <dbReference type="NCBI Taxonomy" id="96803"/>
    <lineage>
        <taxon>Eukaryota</taxon>
        <taxon>Metazoa</taxon>
        <taxon>Ecdysozoa</taxon>
        <taxon>Arthropoda</taxon>
        <taxon>Crustacea</taxon>
        <taxon>Multicrustacea</taxon>
        <taxon>Malacostraca</taxon>
        <taxon>Eumalacostraca</taxon>
        <taxon>Peracarida</taxon>
        <taxon>Isopoda</taxon>
        <taxon>Oniscidea</taxon>
        <taxon>Crinocheta</taxon>
        <taxon>Armadillidiidae</taxon>
        <taxon>Armadillidium</taxon>
    </lineage>
</organism>
<dbReference type="OrthoDB" id="20825at2759"/>
<dbReference type="EMBL" id="SEYY01001153">
    <property type="protein sequence ID" value="KAB7505661.1"/>
    <property type="molecule type" value="Genomic_DNA"/>
</dbReference>
<accession>A0A5N5TGR6</accession>
<dbReference type="Proteomes" id="UP000326759">
    <property type="component" value="Unassembled WGS sequence"/>
</dbReference>
<evidence type="ECO:0000313" key="1">
    <source>
        <dbReference type="EMBL" id="KAB7505661.1"/>
    </source>
</evidence>
<gene>
    <name evidence="1" type="ORF">Anas_02248</name>
</gene>
<keyword evidence="2" id="KW-1185">Reference proteome</keyword>
<protein>
    <submittedName>
        <fullName evidence="1">Uncharacterized protein</fullName>
    </submittedName>
</protein>
<reference evidence="1 2" key="1">
    <citation type="journal article" date="2019" name="PLoS Biol.">
        <title>Sex chromosomes control vertical transmission of feminizing Wolbachia symbionts in an isopod.</title>
        <authorList>
            <person name="Becking T."/>
            <person name="Chebbi M.A."/>
            <person name="Giraud I."/>
            <person name="Moumen B."/>
            <person name="Laverre T."/>
            <person name="Caubet Y."/>
            <person name="Peccoud J."/>
            <person name="Gilbert C."/>
            <person name="Cordaux R."/>
        </authorList>
    </citation>
    <scope>NUCLEOTIDE SEQUENCE [LARGE SCALE GENOMIC DNA]</scope>
    <source>
        <strain evidence="1">ANa2</strain>
        <tissue evidence="1">Whole body excluding digestive tract and cuticle</tissue>
    </source>
</reference>
<comment type="caution">
    <text evidence="1">The sequence shown here is derived from an EMBL/GenBank/DDBJ whole genome shotgun (WGS) entry which is preliminary data.</text>
</comment>
<name>A0A5N5TGR6_9CRUS</name>